<dbReference type="NCBIfam" id="NF006763">
    <property type="entry name" value="PRK09284.1"/>
    <property type="match status" value="1"/>
</dbReference>
<dbReference type="Gene3D" id="6.10.250.620">
    <property type="match status" value="1"/>
</dbReference>
<evidence type="ECO:0000256" key="7">
    <source>
        <dbReference type="ARBA" id="ARBA00023004"/>
    </source>
</evidence>
<evidence type="ECO:0000256" key="1">
    <source>
        <dbReference type="ARBA" id="ARBA00003175"/>
    </source>
</evidence>
<dbReference type="InterPro" id="IPR002817">
    <property type="entry name" value="ThiC/BzaA/B"/>
</dbReference>
<dbReference type="SFLD" id="SFLDS00113">
    <property type="entry name" value="Radical_SAM_Phosphomethylpyrim"/>
    <property type="match status" value="1"/>
</dbReference>
<dbReference type="Pfam" id="PF13667">
    <property type="entry name" value="ThiC-associated"/>
    <property type="match status" value="1"/>
</dbReference>
<dbReference type="Proteomes" id="UP000184474">
    <property type="component" value="Unassembled WGS sequence"/>
</dbReference>
<keyword evidence="6 10" id="KW-0784">Thiamine biosynthesis</keyword>
<comment type="similarity">
    <text evidence="10">Belongs to the ThiC family.</text>
</comment>
<dbReference type="GO" id="GO:0070284">
    <property type="term" value="F:phosphomethylpyrimidine synthase activity"/>
    <property type="evidence" value="ECO:0007669"/>
    <property type="project" value="UniProtKB-EC"/>
</dbReference>
<evidence type="ECO:0000256" key="8">
    <source>
        <dbReference type="ARBA" id="ARBA00023014"/>
    </source>
</evidence>
<dbReference type="NCBIfam" id="NF009895">
    <property type="entry name" value="PRK13352.1"/>
    <property type="match status" value="1"/>
</dbReference>
<feature type="binding site" evidence="10">
    <location>
        <position position="286"/>
    </location>
    <ligand>
        <name>substrate</name>
    </ligand>
</feature>
<feature type="binding site" evidence="10">
    <location>
        <begin position="383"/>
        <end position="386"/>
    </location>
    <ligand>
        <name>substrate</name>
    </ligand>
</feature>
<dbReference type="GO" id="GO:0005829">
    <property type="term" value="C:cytosol"/>
    <property type="evidence" value="ECO:0007669"/>
    <property type="project" value="TreeGrafter"/>
</dbReference>
<evidence type="ECO:0000256" key="4">
    <source>
        <dbReference type="ARBA" id="ARBA00022723"/>
    </source>
</evidence>
<keyword evidence="3 10" id="KW-0949">S-adenosyl-L-methionine</keyword>
<feature type="binding site" evidence="10">
    <location>
        <position position="257"/>
    </location>
    <ligand>
        <name>substrate</name>
    </ligand>
</feature>
<evidence type="ECO:0000256" key="3">
    <source>
        <dbReference type="ARBA" id="ARBA00022691"/>
    </source>
</evidence>
<evidence type="ECO:0000256" key="2">
    <source>
        <dbReference type="ARBA" id="ARBA00022485"/>
    </source>
</evidence>
<feature type="binding site" evidence="10">
    <location>
        <position position="228"/>
    </location>
    <ligand>
        <name>substrate</name>
    </ligand>
</feature>
<comment type="catalytic activity">
    <reaction evidence="10">
        <text>5-amino-1-(5-phospho-beta-D-ribosyl)imidazole + S-adenosyl-L-methionine = 4-amino-2-methyl-5-(phosphooxymethyl)pyrimidine + CO + 5'-deoxyadenosine + formate + L-methionine + 3 H(+)</text>
        <dbReference type="Rhea" id="RHEA:24840"/>
        <dbReference type="ChEBI" id="CHEBI:15378"/>
        <dbReference type="ChEBI" id="CHEBI:15740"/>
        <dbReference type="ChEBI" id="CHEBI:17245"/>
        <dbReference type="ChEBI" id="CHEBI:17319"/>
        <dbReference type="ChEBI" id="CHEBI:57844"/>
        <dbReference type="ChEBI" id="CHEBI:58354"/>
        <dbReference type="ChEBI" id="CHEBI:59789"/>
        <dbReference type="ChEBI" id="CHEBI:137981"/>
        <dbReference type="EC" id="4.1.99.17"/>
    </reaction>
</comment>
<keyword evidence="5 10" id="KW-0862">Zinc</keyword>
<gene>
    <name evidence="10" type="primary">thiC</name>
    <name evidence="12" type="ORF">SAMN04488028_105140</name>
</gene>
<dbReference type="FunFam" id="3.20.20.540:FF:000001">
    <property type="entry name" value="Phosphomethylpyrimidine synthase"/>
    <property type="match status" value="1"/>
</dbReference>
<dbReference type="Gene3D" id="3.20.20.540">
    <property type="entry name" value="Radical SAM ThiC family, central domain"/>
    <property type="match status" value="1"/>
</dbReference>
<accession>A0A1M6SST5</accession>
<dbReference type="AlphaFoldDB" id="A0A1M6SST5"/>
<dbReference type="NCBIfam" id="TIGR00190">
    <property type="entry name" value="thiC"/>
    <property type="match status" value="1"/>
</dbReference>
<dbReference type="UniPathway" id="UPA00060"/>
<comment type="function">
    <text evidence="1 10">Catalyzes the synthesis of the hydroxymethylpyrimidine phosphate (HMP-P) moiety of thiamine from aminoimidazole ribotide (AIR) in a radical S-adenosyl-L-methionine (SAM)-dependent reaction.</text>
</comment>
<evidence type="ECO:0000256" key="5">
    <source>
        <dbReference type="ARBA" id="ARBA00022833"/>
    </source>
</evidence>
<evidence type="ECO:0000256" key="6">
    <source>
        <dbReference type="ARBA" id="ARBA00022977"/>
    </source>
</evidence>
<feature type="binding site" evidence="10">
    <location>
        <position position="426"/>
    </location>
    <ligand>
        <name>Zn(2+)</name>
        <dbReference type="ChEBI" id="CHEBI:29105"/>
    </ligand>
</feature>
<keyword evidence="8 10" id="KW-0411">Iron-sulfur</keyword>
<keyword evidence="2 10" id="KW-0004">4Fe-4S</keyword>
<dbReference type="InterPro" id="IPR037509">
    <property type="entry name" value="ThiC"/>
</dbReference>
<organism evidence="12 13">
    <name type="scientific">Reichenbachiella agariperforans</name>
    <dbReference type="NCBI Taxonomy" id="156994"/>
    <lineage>
        <taxon>Bacteria</taxon>
        <taxon>Pseudomonadati</taxon>
        <taxon>Bacteroidota</taxon>
        <taxon>Cytophagia</taxon>
        <taxon>Cytophagales</taxon>
        <taxon>Reichenbachiellaceae</taxon>
        <taxon>Reichenbachiella</taxon>
    </lineage>
</organism>
<reference evidence="13" key="1">
    <citation type="submission" date="2016-11" db="EMBL/GenBank/DDBJ databases">
        <authorList>
            <person name="Varghese N."/>
            <person name="Submissions S."/>
        </authorList>
    </citation>
    <scope>NUCLEOTIDE SEQUENCE [LARGE SCALE GENOMIC DNA]</scope>
    <source>
        <strain evidence="13">DSM 26134</strain>
    </source>
</reference>
<dbReference type="GO" id="GO:0009229">
    <property type="term" value="P:thiamine diphosphate biosynthetic process"/>
    <property type="evidence" value="ECO:0007669"/>
    <property type="project" value="UniProtKB-UniRule"/>
</dbReference>
<feature type="binding site" evidence="10">
    <location>
        <begin position="342"/>
        <end position="344"/>
    </location>
    <ligand>
        <name>substrate</name>
    </ligand>
</feature>
<feature type="binding site" evidence="10">
    <location>
        <position position="449"/>
    </location>
    <ligand>
        <name>substrate</name>
    </ligand>
</feature>
<dbReference type="GO" id="GO:0051539">
    <property type="term" value="F:4 iron, 4 sulfur cluster binding"/>
    <property type="evidence" value="ECO:0007669"/>
    <property type="project" value="UniProtKB-KW"/>
</dbReference>
<proteinExistence type="inferred from homology"/>
<comment type="cofactor">
    <cofactor evidence="10">
        <name>[4Fe-4S] cluster</name>
        <dbReference type="ChEBI" id="CHEBI:49883"/>
    </cofactor>
    <text evidence="10">Binds 1 [4Fe-4S] cluster per subunit. The cluster is coordinated with 3 cysteines and an exchangeable S-adenosyl-L-methionine.</text>
</comment>
<dbReference type="HAMAP" id="MF_00089">
    <property type="entry name" value="ThiC"/>
    <property type="match status" value="1"/>
</dbReference>
<feature type="binding site" evidence="10">
    <location>
        <position position="578"/>
    </location>
    <ligand>
        <name>[4Fe-4S] cluster</name>
        <dbReference type="ChEBI" id="CHEBI:49883"/>
        <note>4Fe-4S-S-AdoMet</note>
    </ligand>
</feature>
<evidence type="ECO:0000313" key="13">
    <source>
        <dbReference type="Proteomes" id="UP000184474"/>
    </source>
</evidence>
<name>A0A1M6SST5_REIAG</name>
<dbReference type="InterPro" id="IPR038521">
    <property type="entry name" value="ThiC/Bza_core_dom"/>
</dbReference>
<evidence type="ECO:0000313" key="12">
    <source>
        <dbReference type="EMBL" id="SHK47794.1"/>
    </source>
</evidence>
<keyword evidence="7 10" id="KW-0408">Iron</keyword>
<dbReference type="EMBL" id="FRAA01000005">
    <property type="protein sequence ID" value="SHK47794.1"/>
    <property type="molecule type" value="Genomic_DNA"/>
</dbReference>
<comment type="pathway">
    <text evidence="10">Cofactor biosynthesis; thiamine diphosphate biosynthesis.</text>
</comment>
<dbReference type="EC" id="4.1.99.17" evidence="10"/>
<dbReference type="PANTHER" id="PTHR30557">
    <property type="entry name" value="THIAMINE BIOSYNTHESIS PROTEIN THIC"/>
    <property type="match status" value="1"/>
</dbReference>
<feature type="binding site" evidence="10">
    <location>
        <position position="322"/>
    </location>
    <ligand>
        <name>substrate</name>
    </ligand>
</feature>
<keyword evidence="13" id="KW-1185">Reference proteome</keyword>
<keyword evidence="9 10" id="KW-0456">Lyase</keyword>
<dbReference type="RefSeq" id="WP_073123250.1">
    <property type="nucleotide sequence ID" value="NZ_FRAA01000005.1"/>
</dbReference>
<feature type="binding site" evidence="10">
    <location>
        <position position="573"/>
    </location>
    <ligand>
        <name>[4Fe-4S] cluster</name>
        <dbReference type="ChEBI" id="CHEBI:49883"/>
        <note>4Fe-4S-S-AdoMet</note>
    </ligand>
</feature>
<evidence type="ECO:0000256" key="10">
    <source>
        <dbReference type="HAMAP-Rule" id="MF_00089"/>
    </source>
</evidence>
<dbReference type="GO" id="GO:0009228">
    <property type="term" value="P:thiamine biosynthetic process"/>
    <property type="evidence" value="ECO:0007669"/>
    <property type="project" value="UniProtKB-UniRule"/>
</dbReference>
<dbReference type="SFLD" id="SFLDF00407">
    <property type="entry name" value="phosphomethylpyrimidine_syntha"/>
    <property type="match status" value="1"/>
</dbReference>
<keyword evidence="4 10" id="KW-0479">Metal-binding</keyword>
<dbReference type="STRING" id="156994.SAMN04488028_105140"/>
<dbReference type="Pfam" id="PF01964">
    <property type="entry name" value="ThiC_Rad_SAM"/>
    <property type="match status" value="1"/>
</dbReference>
<feature type="binding site" evidence="10">
    <location>
        <position position="422"/>
    </location>
    <ligand>
        <name>substrate</name>
    </ligand>
</feature>
<dbReference type="InterPro" id="IPR025747">
    <property type="entry name" value="ThiC-associated_dom"/>
</dbReference>
<dbReference type="GO" id="GO:0008270">
    <property type="term" value="F:zinc ion binding"/>
    <property type="evidence" value="ECO:0007669"/>
    <property type="project" value="UniProtKB-UniRule"/>
</dbReference>
<dbReference type="SFLD" id="SFLDG01114">
    <property type="entry name" value="phosphomethylpyrimidine_syntha"/>
    <property type="match status" value="1"/>
</dbReference>
<sequence length="623" mass="69701">MAKDEQIPREEKITRDPFPASKKIYVKGEIHDIKVAMREITLNDTVLKFNPSAPKEKNPAVTVYDTSGPFTDPDIAIDVRKGIPKLREQWIKDRGDVEQLDSISSNYGQERLDDSSLDDLRFEYIAKPYKAKKGANVSQLHYAKKGIITAEMEYIAIRENQKIDEWNHLNVQHPGESFGANTPKGKITPEFVRDEIAAGRAIIPNNINHPESEPMIIGRNFLVKINANIGNSAVSSSIEEEVEKAVWACHWGADTIMDLSTGKNIHETREWILRNSPVPIGTVPIYQALEKVNGKSEDLTWEIFRDTLIEQAEQGVDYFTIHAGVLLRYVPLTAKRVTGIVSRGGSIMAKWCLAHHKESFLYTHFEEICEIMKAYDVAFSLGDGLRPGSLADANDEAQFGELETLGELTKIAWKHDVQVMIEGPGHVPMHMIKENMEKQLEACDEAPFYTLGPLTTDIAPGYDHITSGIGAAMIGWYGCAMLCYVTPKEHLGLPNKKDVKDGVITYKIAAHAADLAKGHPGSQYRDNALSKARFEFRWEDQFNLSLDPDTAREFHDETLPAEGAKVAHFCSMCGPNFCSMKITQDVREFAAANELTEQDALGKGMAEKAKEFTEKGSEIYLEQ</sequence>
<feature type="binding site" evidence="10">
    <location>
        <position position="570"/>
    </location>
    <ligand>
        <name>[4Fe-4S] cluster</name>
        <dbReference type="ChEBI" id="CHEBI:49883"/>
        <note>4Fe-4S-S-AdoMet</note>
    </ligand>
</feature>
<evidence type="ECO:0000256" key="9">
    <source>
        <dbReference type="ARBA" id="ARBA00023239"/>
    </source>
</evidence>
<evidence type="ECO:0000259" key="11">
    <source>
        <dbReference type="Pfam" id="PF13667"/>
    </source>
</evidence>
<dbReference type="PANTHER" id="PTHR30557:SF1">
    <property type="entry name" value="PHOSPHOMETHYLPYRIMIDINE SYNTHASE, CHLOROPLASTIC"/>
    <property type="match status" value="1"/>
</dbReference>
<protein>
    <recommendedName>
        <fullName evidence="10">Phosphomethylpyrimidine synthase</fullName>
        <ecNumber evidence="10">4.1.99.17</ecNumber>
    </recommendedName>
    <alternativeName>
        <fullName evidence="10">Hydroxymethylpyrimidine phosphate synthase</fullName>
        <shortName evidence="10">HMP-P synthase</shortName>
        <shortName evidence="10">HMP-phosphate synthase</shortName>
        <shortName evidence="10">HMPP synthase</shortName>
    </alternativeName>
    <alternativeName>
        <fullName evidence="10">Thiamine biosynthesis protein ThiC</fullName>
    </alternativeName>
</protein>
<feature type="domain" description="ThiC-associated" evidence="11">
    <location>
        <begin position="17"/>
        <end position="98"/>
    </location>
</feature>
<feature type="binding site" evidence="10">
    <location>
        <position position="490"/>
    </location>
    <ligand>
        <name>Zn(2+)</name>
        <dbReference type="ChEBI" id="CHEBI:29105"/>
    </ligand>
</feature>